<protein>
    <submittedName>
        <fullName evidence="1">SFRICE_005372</fullName>
    </submittedName>
</protein>
<sequence length="209" mass="23627">MEDENISNEIILNYEIHQLTPVPSPATPHSSVSQPSPNPTEPVSVCKCLLSPEPEPEPIISERKKMMFSAVARTEGYLRDRRIPELIRFLLCKVLARDPDSNVSTFLSQLLDDCMLYRAGLGNPPVLFEDRHLKAIIKSFDPGQRGWLTVGQVRRAFQTLGLTPDDDLLYDRTPTDIVFQSLKEKQELELFNLLTAGMKPWHADEGSEP</sequence>
<dbReference type="AlphaFoldDB" id="A0A2H1VR54"/>
<dbReference type="PANTHER" id="PTHR21847">
    <property type="entry name" value="EF-HAND CALCIUM-BINDING DOMAIN-CONTAINING PROTEIN 10"/>
    <property type="match status" value="1"/>
</dbReference>
<organism evidence="1">
    <name type="scientific">Spodoptera frugiperda</name>
    <name type="common">Fall armyworm</name>
    <dbReference type="NCBI Taxonomy" id="7108"/>
    <lineage>
        <taxon>Eukaryota</taxon>
        <taxon>Metazoa</taxon>
        <taxon>Ecdysozoa</taxon>
        <taxon>Arthropoda</taxon>
        <taxon>Hexapoda</taxon>
        <taxon>Insecta</taxon>
        <taxon>Pterygota</taxon>
        <taxon>Neoptera</taxon>
        <taxon>Endopterygota</taxon>
        <taxon>Lepidoptera</taxon>
        <taxon>Glossata</taxon>
        <taxon>Ditrysia</taxon>
        <taxon>Noctuoidea</taxon>
        <taxon>Noctuidae</taxon>
        <taxon>Amphipyrinae</taxon>
        <taxon>Spodoptera</taxon>
    </lineage>
</organism>
<accession>A0A2H1VR54</accession>
<proteinExistence type="predicted"/>
<name>A0A2H1VR54_SPOFR</name>
<dbReference type="EMBL" id="ODYU01003919">
    <property type="protein sequence ID" value="SOQ43277.1"/>
    <property type="molecule type" value="Genomic_DNA"/>
</dbReference>
<reference evidence="1" key="1">
    <citation type="submission" date="2016-07" db="EMBL/GenBank/DDBJ databases">
        <authorList>
            <person name="Bretaudeau A."/>
        </authorList>
    </citation>
    <scope>NUCLEOTIDE SEQUENCE</scope>
    <source>
        <strain evidence="1">Rice</strain>
        <tissue evidence="1">Whole body</tissue>
    </source>
</reference>
<dbReference type="PANTHER" id="PTHR21847:SF1">
    <property type="entry name" value="EF-HAND CALCIUM-BINDING DOMAIN-CONTAINING PROTEIN 10"/>
    <property type="match status" value="1"/>
</dbReference>
<gene>
    <name evidence="1" type="ORF">SFRICE_005372</name>
</gene>
<dbReference type="InterPro" id="IPR039879">
    <property type="entry name" value="EFC10"/>
</dbReference>
<evidence type="ECO:0000313" key="1">
    <source>
        <dbReference type="EMBL" id="SOQ43277.1"/>
    </source>
</evidence>